<evidence type="ECO:0000256" key="8">
    <source>
        <dbReference type="SAM" id="Phobius"/>
    </source>
</evidence>
<feature type="transmembrane region" description="Helical" evidence="8">
    <location>
        <begin position="203"/>
        <end position="225"/>
    </location>
</feature>
<keyword evidence="4" id="KW-1003">Cell membrane</keyword>
<dbReference type="InterPro" id="IPR004706">
    <property type="entry name" value="Arsenical-R_Acr3"/>
</dbReference>
<keyword evidence="5 8" id="KW-0812">Transmembrane</keyword>
<reference evidence="9 10" key="1">
    <citation type="submission" date="2018-10" db="EMBL/GenBank/DDBJ databases">
        <title>Isolation, diversity and antifungal activity of actinobacteria from wheat.</title>
        <authorList>
            <person name="Han C."/>
        </authorList>
    </citation>
    <scope>NUCLEOTIDE SEQUENCE [LARGE SCALE GENOMIC DNA]</scope>
    <source>
        <strain evidence="9 10">NEAU-YY56</strain>
    </source>
</reference>
<protein>
    <submittedName>
        <fullName evidence="9">Arsenic resistance protein</fullName>
    </submittedName>
</protein>
<evidence type="ECO:0000256" key="2">
    <source>
        <dbReference type="ARBA" id="ARBA00010110"/>
    </source>
</evidence>
<dbReference type="GO" id="GO:0015297">
    <property type="term" value="F:antiporter activity"/>
    <property type="evidence" value="ECO:0007669"/>
    <property type="project" value="InterPro"/>
</dbReference>
<comment type="similarity">
    <text evidence="2">Belongs to the arsenical resistance-3 (ACR3) (TC 2.A.59) family.</text>
</comment>
<organism evidence="9 10">
    <name type="scientific">Cellulomonas triticagri</name>
    <dbReference type="NCBI Taxonomy" id="2483352"/>
    <lineage>
        <taxon>Bacteria</taxon>
        <taxon>Bacillati</taxon>
        <taxon>Actinomycetota</taxon>
        <taxon>Actinomycetes</taxon>
        <taxon>Micrococcales</taxon>
        <taxon>Cellulomonadaceae</taxon>
        <taxon>Cellulomonas</taxon>
    </lineage>
</organism>
<evidence type="ECO:0000256" key="3">
    <source>
        <dbReference type="ARBA" id="ARBA00022448"/>
    </source>
</evidence>
<feature type="transmembrane region" description="Helical" evidence="8">
    <location>
        <begin position="105"/>
        <end position="126"/>
    </location>
</feature>
<feature type="transmembrane region" description="Helical" evidence="8">
    <location>
        <begin position="237"/>
        <end position="256"/>
    </location>
</feature>
<evidence type="ECO:0000313" key="9">
    <source>
        <dbReference type="EMBL" id="RMI07044.1"/>
    </source>
</evidence>
<feature type="transmembrane region" description="Helical" evidence="8">
    <location>
        <begin position="74"/>
        <end position="93"/>
    </location>
</feature>
<keyword evidence="7 8" id="KW-0472">Membrane</keyword>
<dbReference type="Pfam" id="PF01758">
    <property type="entry name" value="SBF"/>
    <property type="match status" value="1"/>
</dbReference>
<dbReference type="Gene3D" id="1.20.1530.20">
    <property type="match status" value="1"/>
</dbReference>
<evidence type="ECO:0000313" key="10">
    <source>
        <dbReference type="Proteomes" id="UP000269289"/>
    </source>
</evidence>
<accession>A0A3M2J2K1</accession>
<feature type="transmembrane region" description="Helical" evidence="8">
    <location>
        <begin position="20"/>
        <end position="39"/>
    </location>
</feature>
<keyword evidence="3" id="KW-0813">Transport</keyword>
<dbReference type="InterPro" id="IPR002657">
    <property type="entry name" value="BilAc:Na_symport/Acr3"/>
</dbReference>
<evidence type="ECO:0000256" key="6">
    <source>
        <dbReference type="ARBA" id="ARBA00022989"/>
    </source>
</evidence>
<evidence type="ECO:0000256" key="4">
    <source>
        <dbReference type="ARBA" id="ARBA00022475"/>
    </source>
</evidence>
<feature type="transmembrane region" description="Helical" evidence="8">
    <location>
        <begin position="172"/>
        <end position="191"/>
    </location>
</feature>
<evidence type="ECO:0000256" key="5">
    <source>
        <dbReference type="ARBA" id="ARBA00022692"/>
    </source>
</evidence>
<feature type="transmembrane region" description="Helical" evidence="8">
    <location>
        <begin position="45"/>
        <end position="65"/>
    </location>
</feature>
<dbReference type="PANTHER" id="PTHR43057:SF1">
    <property type="entry name" value="ARSENICAL-RESISTANCE PROTEIN 3"/>
    <property type="match status" value="1"/>
</dbReference>
<dbReference type="InterPro" id="IPR038770">
    <property type="entry name" value="Na+/solute_symporter_sf"/>
</dbReference>
<evidence type="ECO:0000256" key="1">
    <source>
        <dbReference type="ARBA" id="ARBA00004651"/>
    </source>
</evidence>
<dbReference type="Proteomes" id="UP000269289">
    <property type="component" value="Unassembled WGS sequence"/>
</dbReference>
<dbReference type="EMBL" id="RFFI01000081">
    <property type="protein sequence ID" value="RMI07044.1"/>
    <property type="molecule type" value="Genomic_DNA"/>
</dbReference>
<dbReference type="OrthoDB" id="3254016at2"/>
<dbReference type="RefSeq" id="WP_122150033.1">
    <property type="nucleotide sequence ID" value="NZ_RFFI01000081.1"/>
</dbReference>
<gene>
    <name evidence="9" type="ORF">EBM89_13995</name>
</gene>
<comment type="caution">
    <text evidence="9">The sequence shown here is derived from an EMBL/GenBank/DDBJ whole genome shotgun (WGS) entry which is preliminary data.</text>
</comment>
<dbReference type="GO" id="GO:0005886">
    <property type="term" value="C:plasma membrane"/>
    <property type="evidence" value="ECO:0007669"/>
    <property type="project" value="UniProtKB-SubCell"/>
</dbReference>
<keyword evidence="10" id="KW-1185">Reference proteome</keyword>
<dbReference type="PANTHER" id="PTHR43057">
    <property type="entry name" value="ARSENITE EFFLUX TRANSPORTER"/>
    <property type="match status" value="1"/>
</dbReference>
<evidence type="ECO:0000256" key="7">
    <source>
        <dbReference type="ARBA" id="ARBA00023136"/>
    </source>
</evidence>
<feature type="transmembrane region" description="Helical" evidence="8">
    <location>
        <begin position="133"/>
        <end position="152"/>
    </location>
</feature>
<proteinExistence type="inferred from homology"/>
<name>A0A3M2J2K1_9CELL</name>
<dbReference type="GO" id="GO:0015104">
    <property type="term" value="F:antimonite transmembrane transporter activity"/>
    <property type="evidence" value="ECO:0007669"/>
    <property type="project" value="TreeGrafter"/>
</dbReference>
<dbReference type="GO" id="GO:0015105">
    <property type="term" value="F:arsenite transmembrane transporter activity"/>
    <property type="evidence" value="ECO:0007669"/>
    <property type="project" value="TreeGrafter"/>
</dbReference>
<sequence length="339" mass="34078">MARARAEDARGWAERHQVGLYLAAIGLGALVGVLVPGAAAAEVAITPVLGVLLYATFLGVPFAAVGRALRDGRFLGAVLALNFVVVPVVVWLLSRPVAGDDAVLLGVLLVLLTPCVDYVVVFTGLAGGAADRLLAAAPVLMVAQLVLLPGYLLLMAGPEAVAVVEVGPFVEAFVVLIAVPLAAAAATQALARRSRVAARVQAGVLALMVPLMVATLGVVVASQAAGVGAHLGRLAPVVPVLAGFALVMALVGAGAGRVLPLDVPARRALLMSGVTRNSLVVLPLALALPAGAALAPVVVVTQTLVELVVMVLAVRLVPRLVPARAATTDRPTASPPGAS</sequence>
<comment type="subcellular location">
    <subcellularLocation>
        <location evidence="1">Cell membrane</location>
        <topology evidence="1">Multi-pass membrane protein</topology>
    </subcellularLocation>
</comment>
<keyword evidence="6 8" id="KW-1133">Transmembrane helix</keyword>
<dbReference type="AlphaFoldDB" id="A0A3M2J2K1"/>